<evidence type="ECO:0000313" key="2">
    <source>
        <dbReference type="Proteomes" id="UP001221838"/>
    </source>
</evidence>
<comment type="caution">
    <text evidence="1">The sequence shown here is derived from an EMBL/GenBank/DDBJ whole genome shotgun (WGS) entry which is preliminary data.</text>
</comment>
<dbReference type="Pfam" id="PF11876">
    <property type="entry name" value="TsiV"/>
    <property type="match status" value="1"/>
</dbReference>
<protein>
    <submittedName>
        <fullName evidence="1">DUF3396 domain-containing protein</fullName>
    </submittedName>
</protein>
<organism evidence="1 2">
    <name type="scientific">Stigmatella ashevillensis</name>
    <dbReference type="NCBI Taxonomy" id="2995309"/>
    <lineage>
        <taxon>Bacteria</taxon>
        <taxon>Pseudomonadati</taxon>
        <taxon>Myxococcota</taxon>
        <taxon>Myxococcia</taxon>
        <taxon>Myxococcales</taxon>
        <taxon>Cystobacterineae</taxon>
        <taxon>Archangiaceae</taxon>
        <taxon>Stigmatella</taxon>
    </lineage>
</organism>
<name>A0ABT5DA86_9BACT</name>
<dbReference type="EMBL" id="JAQNDM010000002">
    <property type="protein sequence ID" value="MDC0710562.1"/>
    <property type="molecule type" value="Genomic_DNA"/>
</dbReference>
<gene>
    <name evidence="1" type="ORF">POL68_18945</name>
</gene>
<dbReference type="InterPro" id="IPR021815">
    <property type="entry name" value="TsiV"/>
</dbReference>
<keyword evidence="2" id="KW-1185">Reference proteome</keyword>
<dbReference type="RefSeq" id="WP_272140131.1">
    <property type="nucleotide sequence ID" value="NZ_JAQNDM010000002.1"/>
</dbReference>
<sequence length="313" mass="35696">MIGRLASFRIHDDRGRVVLRDGLIFCFFMRRSHGEIAAGVWRALQAYRRAIPSDALAWYVKPDGEWDPLEEEGWEFVREEILETPWPTGSEVRLQESPVEVCAYSMEYSGKWLDAPAWKGDGEAVSAVAFTLPTEYLQTHGPGQVRALALEMAAELPLSFGYVSLSFISPGGLRNPARKALQELCSRYPGLDVYNLRPTARSIGTRARGAYWHTFLGQPLLGQLGGMESLRERLSSSISLETLDGERLCLCLGEWPLLGDEQPDDETEPYRALARVLEPHLYEERHPWLIDEVFERRWLRRFLRSGEKSREVL</sequence>
<dbReference type="Proteomes" id="UP001221838">
    <property type="component" value="Unassembled WGS sequence"/>
</dbReference>
<reference evidence="1 2" key="1">
    <citation type="submission" date="2022-11" db="EMBL/GenBank/DDBJ databases">
        <title>Minimal conservation of predation-associated metabolite biosynthetic gene clusters underscores biosynthetic potential of Myxococcota including descriptions for ten novel species: Archangium lansinium sp. nov., Myxococcus landrumus sp. nov., Nannocystis bai.</title>
        <authorList>
            <person name="Ahearne A."/>
            <person name="Stevens C."/>
            <person name="Dowd S."/>
        </authorList>
    </citation>
    <scope>NUCLEOTIDE SEQUENCE [LARGE SCALE GENOMIC DNA]</scope>
    <source>
        <strain evidence="1 2">NCWAL01</strain>
    </source>
</reference>
<evidence type="ECO:0000313" key="1">
    <source>
        <dbReference type="EMBL" id="MDC0710562.1"/>
    </source>
</evidence>
<proteinExistence type="predicted"/>
<accession>A0ABT5DA86</accession>